<keyword evidence="1" id="KW-0472">Membrane</keyword>
<dbReference type="Proteomes" id="UP001054945">
    <property type="component" value="Unassembled WGS sequence"/>
</dbReference>
<dbReference type="EMBL" id="BPLR01018052">
    <property type="protein sequence ID" value="GIY96478.1"/>
    <property type="molecule type" value="Genomic_DNA"/>
</dbReference>
<protein>
    <submittedName>
        <fullName evidence="2">Uncharacterized protein</fullName>
    </submittedName>
</protein>
<evidence type="ECO:0000313" key="3">
    <source>
        <dbReference type="Proteomes" id="UP001054945"/>
    </source>
</evidence>
<gene>
    <name evidence="2" type="ORF">CEXT_14821</name>
</gene>
<sequence length="110" mass="12771">MARVIFDSRGLFLLRDGICMRDAKKCFQLAKKIYRLKFRACLLQRYCLFDFSTSVDSRFFFPTPSLNSIVPERHEDCADPKDSLQKFPALVCVFNILVLVMYSMLLACVN</sequence>
<proteinExistence type="predicted"/>
<accession>A0AAV4XPA2</accession>
<keyword evidence="1" id="KW-0812">Transmembrane</keyword>
<comment type="caution">
    <text evidence="2">The sequence shown here is derived from an EMBL/GenBank/DDBJ whole genome shotgun (WGS) entry which is preliminary data.</text>
</comment>
<keyword evidence="1" id="KW-1133">Transmembrane helix</keyword>
<dbReference type="AlphaFoldDB" id="A0AAV4XPA2"/>
<reference evidence="2 3" key="1">
    <citation type="submission" date="2021-06" db="EMBL/GenBank/DDBJ databases">
        <title>Caerostris extrusa draft genome.</title>
        <authorList>
            <person name="Kono N."/>
            <person name="Arakawa K."/>
        </authorList>
    </citation>
    <scope>NUCLEOTIDE SEQUENCE [LARGE SCALE GENOMIC DNA]</scope>
</reference>
<keyword evidence="3" id="KW-1185">Reference proteome</keyword>
<name>A0AAV4XPA2_CAEEX</name>
<evidence type="ECO:0000313" key="2">
    <source>
        <dbReference type="EMBL" id="GIY96478.1"/>
    </source>
</evidence>
<evidence type="ECO:0000256" key="1">
    <source>
        <dbReference type="SAM" id="Phobius"/>
    </source>
</evidence>
<feature type="transmembrane region" description="Helical" evidence="1">
    <location>
        <begin position="87"/>
        <end position="109"/>
    </location>
</feature>
<organism evidence="2 3">
    <name type="scientific">Caerostris extrusa</name>
    <name type="common">Bark spider</name>
    <name type="synonym">Caerostris bankana</name>
    <dbReference type="NCBI Taxonomy" id="172846"/>
    <lineage>
        <taxon>Eukaryota</taxon>
        <taxon>Metazoa</taxon>
        <taxon>Ecdysozoa</taxon>
        <taxon>Arthropoda</taxon>
        <taxon>Chelicerata</taxon>
        <taxon>Arachnida</taxon>
        <taxon>Araneae</taxon>
        <taxon>Araneomorphae</taxon>
        <taxon>Entelegynae</taxon>
        <taxon>Araneoidea</taxon>
        <taxon>Araneidae</taxon>
        <taxon>Caerostris</taxon>
    </lineage>
</organism>